<sequence>MMINTTNALDKVKSAISLRRREAQKDKGAGFVEYAGILLVIGAIAAAVIAASGEDGIGGTIKENIETAVDNAFDFLD</sequence>
<proteinExistence type="predicted"/>
<reference evidence="2 3" key="1">
    <citation type="submission" date="2020-08" db="EMBL/GenBank/DDBJ databases">
        <title>Sequencing the genomes of 1000 actinobacteria strains.</title>
        <authorList>
            <person name="Klenk H.-P."/>
        </authorList>
    </citation>
    <scope>NUCLEOTIDE SEQUENCE [LARGE SCALE GENOMIC DNA]</scope>
    <source>
        <strain evidence="2 3">DSM 46659</strain>
    </source>
</reference>
<name>A0A7X0D514_9ACTN</name>
<dbReference type="RefSeq" id="WP_184073444.1">
    <property type="nucleotide sequence ID" value="NZ_JACHDS010000001.1"/>
</dbReference>
<comment type="caution">
    <text evidence="2">The sequence shown here is derived from an EMBL/GenBank/DDBJ whole genome shotgun (WGS) entry which is preliminary data.</text>
</comment>
<dbReference type="AlphaFoldDB" id="A0A7X0D514"/>
<protein>
    <submittedName>
        <fullName evidence="2">Uncharacterized protein</fullName>
    </submittedName>
</protein>
<organism evidence="2 3">
    <name type="scientific">Nocardiopsis mwathae</name>
    <dbReference type="NCBI Taxonomy" id="1472723"/>
    <lineage>
        <taxon>Bacteria</taxon>
        <taxon>Bacillati</taxon>
        <taxon>Actinomycetota</taxon>
        <taxon>Actinomycetes</taxon>
        <taxon>Streptosporangiales</taxon>
        <taxon>Nocardiopsidaceae</taxon>
        <taxon>Nocardiopsis</taxon>
    </lineage>
</organism>
<keyword evidence="1" id="KW-0812">Transmembrane</keyword>
<accession>A0A7X0D514</accession>
<dbReference type="EMBL" id="JACHDS010000001">
    <property type="protein sequence ID" value="MBB6170659.1"/>
    <property type="molecule type" value="Genomic_DNA"/>
</dbReference>
<gene>
    <name evidence="2" type="ORF">HNR23_000719</name>
</gene>
<keyword evidence="3" id="KW-1185">Reference proteome</keyword>
<evidence type="ECO:0000313" key="3">
    <source>
        <dbReference type="Proteomes" id="UP000546642"/>
    </source>
</evidence>
<keyword evidence="1" id="KW-1133">Transmembrane helix</keyword>
<keyword evidence="1" id="KW-0472">Membrane</keyword>
<evidence type="ECO:0000256" key="1">
    <source>
        <dbReference type="SAM" id="Phobius"/>
    </source>
</evidence>
<evidence type="ECO:0000313" key="2">
    <source>
        <dbReference type="EMBL" id="MBB6170659.1"/>
    </source>
</evidence>
<feature type="transmembrane region" description="Helical" evidence="1">
    <location>
        <begin position="29"/>
        <end position="51"/>
    </location>
</feature>
<dbReference type="Proteomes" id="UP000546642">
    <property type="component" value="Unassembled WGS sequence"/>
</dbReference>